<name>F0LMH0_THEBM</name>
<dbReference type="PATRIC" id="fig|391623.17.peg.976"/>
<dbReference type="EMBL" id="CP002372">
    <property type="protein sequence ID" value="ADT83949.1"/>
    <property type="molecule type" value="Genomic_DNA"/>
</dbReference>
<reference evidence="3 4" key="1">
    <citation type="journal article" date="2011" name="J. Bacteriol.">
        <title>Complete genome sequence of the hyperthermophilic, piezophilic, heterotrophic, and carboxydotrophic archaeon Thermococcus barophilus MP.</title>
        <authorList>
            <person name="Vannier P."/>
            <person name="Marteinsson V.T."/>
            <person name="Fridjonsson O.H."/>
            <person name="Oger P."/>
            <person name="Jebbar M."/>
        </authorList>
    </citation>
    <scope>NUCLEOTIDE SEQUENCE [LARGE SCALE GENOMIC DNA]</scope>
    <source>
        <strain evidence="4">DSM 11836 / MP</strain>
    </source>
</reference>
<dbReference type="Proteomes" id="UP000007478">
    <property type="component" value="Chromosome"/>
</dbReference>
<gene>
    <name evidence="3" type="ordered locus">TERMP_00973</name>
</gene>
<sequence length="97" mass="10825">MRNKKNIIICRCNEVTQEEIEALIDQGVTDIEMIKRLLRIGMGPCQGRTCLPMVISILARKTGRRPNEIKLPATRIPVRPVPAGVLVGEMESDGNEE</sequence>
<feature type="domain" description="BFD-like [2Fe-2S]-binding" evidence="2">
    <location>
        <begin position="8"/>
        <end position="60"/>
    </location>
</feature>
<dbReference type="PANTHER" id="PTHR42949">
    <property type="entry name" value="ANAEROBIC GLYCEROL-3-PHOSPHATE DEHYDROGENASE SUBUNIT B"/>
    <property type="match status" value="1"/>
</dbReference>
<protein>
    <submittedName>
        <fullName evidence="3">Proline dehydrogenase</fullName>
    </submittedName>
</protein>
<keyword evidence="4" id="KW-1185">Reference proteome</keyword>
<evidence type="ECO:0000313" key="3">
    <source>
        <dbReference type="EMBL" id="ADT83949.1"/>
    </source>
</evidence>
<dbReference type="PANTHER" id="PTHR42949:SF3">
    <property type="entry name" value="ANAEROBIC GLYCEROL-3-PHOSPHATE DEHYDROGENASE SUBUNIT B"/>
    <property type="match status" value="1"/>
</dbReference>
<evidence type="ECO:0000259" key="2">
    <source>
        <dbReference type="Pfam" id="PF04324"/>
    </source>
</evidence>
<dbReference type="KEGG" id="tba:TERMP_00973"/>
<keyword evidence="1" id="KW-0560">Oxidoreductase</keyword>
<dbReference type="AlphaFoldDB" id="F0LMH0"/>
<evidence type="ECO:0000256" key="1">
    <source>
        <dbReference type="ARBA" id="ARBA00023002"/>
    </source>
</evidence>
<organism evidence="3 4">
    <name type="scientific">Thermococcus barophilus (strain DSM 11836 / MP)</name>
    <dbReference type="NCBI Taxonomy" id="391623"/>
    <lineage>
        <taxon>Archaea</taxon>
        <taxon>Methanobacteriati</taxon>
        <taxon>Methanobacteriota</taxon>
        <taxon>Thermococci</taxon>
        <taxon>Thermococcales</taxon>
        <taxon>Thermococcaceae</taxon>
        <taxon>Thermococcus</taxon>
    </lineage>
</organism>
<evidence type="ECO:0000313" key="4">
    <source>
        <dbReference type="Proteomes" id="UP000007478"/>
    </source>
</evidence>
<proteinExistence type="predicted"/>
<dbReference type="OrthoDB" id="36306at2157"/>
<dbReference type="HOGENOM" id="CLU_172457_1_0_2"/>
<accession>F0LMH0</accession>
<dbReference type="GO" id="GO:0016491">
    <property type="term" value="F:oxidoreductase activity"/>
    <property type="evidence" value="ECO:0007669"/>
    <property type="project" value="UniProtKB-KW"/>
</dbReference>
<dbReference type="GeneID" id="10041290"/>
<dbReference type="RefSeq" id="WP_013467247.1">
    <property type="nucleotide sequence ID" value="NC_014804.1"/>
</dbReference>
<dbReference type="Gene3D" id="1.10.10.1100">
    <property type="entry name" value="BFD-like [2Fe-2S]-binding domain"/>
    <property type="match status" value="1"/>
</dbReference>
<dbReference type="InterPro" id="IPR007419">
    <property type="entry name" value="BFD-like_2Fe2S-bd_dom"/>
</dbReference>
<dbReference type="CDD" id="cd19946">
    <property type="entry name" value="GlpA-like_Fer2_BFD-like"/>
    <property type="match status" value="1"/>
</dbReference>
<dbReference type="eggNOG" id="arCOG05745">
    <property type="taxonomic scope" value="Archaea"/>
</dbReference>
<dbReference type="InterPro" id="IPR051691">
    <property type="entry name" value="Metab_Enz_Cyan_OpOx_G3PDH"/>
</dbReference>
<dbReference type="InterPro" id="IPR041854">
    <property type="entry name" value="BFD-like_2Fe2S-bd_dom_sf"/>
</dbReference>
<dbReference type="Pfam" id="PF04324">
    <property type="entry name" value="Fer2_BFD"/>
    <property type="match status" value="1"/>
</dbReference>